<dbReference type="AlphaFoldDB" id="A0A6J6P4L5"/>
<evidence type="ECO:0000313" key="3">
    <source>
        <dbReference type="EMBL" id="CAB4721609.1"/>
    </source>
</evidence>
<reference evidence="2" key="1">
    <citation type="submission" date="2020-05" db="EMBL/GenBank/DDBJ databases">
        <authorList>
            <person name="Chiriac C."/>
            <person name="Salcher M."/>
            <person name="Ghai R."/>
            <person name="Kavagutti S V."/>
        </authorList>
    </citation>
    <scope>NUCLEOTIDE SEQUENCE</scope>
</reference>
<name>A0A6J6P4L5_9ZZZZ</name>
<feature type="region of interest" description="Disordered" evidence="1">
    <location>
        <begin position="112"/>
        <end position="137"/>
    </location>
</feature>
<proteinExistence type="predicted"/>
<accession>A0A6J6P4L5</accession>
<gene>
    <name evidence="2" type="ORF">UFOPK2360_01164</name>
    <name evidence="3" type="ORF">UFOPK2659_00679</name>
</gene>
<evidence type="ECO:0000256" key="1">
    <source>
        <dbReference type="SAM" id="MobiDB-lite"/>
    </source>
</evidence>
<dbReference type="EMBL" id="CAEZXH010000087">
    <property type="protein sequence ID" value="CAB4691384.1"/>
    <property type="molecule type" value="Genomic_DNA"/>
</dbReference>
<evidence type="ECO:0000313" key="2">
    <source>
        <dbReference type="EMBL" id="CAB4691384.1"/>
    </source>
</evidence>
<protein>
    <submittedName>
        <fullName evidence="2">Unannotated protein</fullName>
    </submittedName>
</protein>
<sequence>MSSNHFLKIAFPGSANAASNLRPYLVSTTCHPAASNCMRHCAIRIPGITRSKDWRLKSTIHITFPSPCVAGSATASQTFPSSNSASPINAIKRESGRLPKCASTYLLVTPANSGAAAPNPTEPVEKSTGSGSFVRDG</sequence>
<dbReference type="EMBL" id="CAEZYJ010000084">
    <property type="protein sequence ID" value="CAB4721609.1"/>
    <property type="molecule type" value="Genomic_DNA"/>
</dbReference>
<organism evidence="2">
    <name type="scientific">freshwater metagenome</name>
    <dbReference type="NCBI Taxonomy" id="449393"/>
    <lineage>
        <taxon>unclassified sequences</taxon>
        <taxon>metagenomes</taxon>
        <taxon>ecological metagenomes</taxon>
    </lineage>
</organism>